<name>A0A0Q9ZB65_9FLAO</name>
<evidence type="ECO:0000256" key="1">
    <source>
        <dbReference type="ARBA" id="ARBA00004651"/>
    </source>
</evidence>
<evidence type="ECO:0000256" key="4">
    <source>
        <dbReference type="ARBA" id="ARBA00022989"/>
    </source>
</evidence>
<comment type="caution">
    <text evidence="9">The sequence shown here is derived from an EMBL/GenBank/DDBJ whole genome shotgun (WGS) entry which is preliminary data.</text>
</comment>
<feature type="transmembrane region" description="Helical" evidence="7">
    <location>
        <begin position="292"/>
        <end position="312"/>
    </location>
</feature>
<evidence type="ECO:0000313" key="9">
    <source>
        <dbReference type="EMBL" id="KRG27234.1"/>
    </source>
</evidence>
<keyword evidence="2" id="KW-1003">Cell membrane</keyword>
<dbReference type="STRING" id="270918.APR42_12075"/>
<evidence type="ECO:0000256" key="5">
    <source>
        <dbReference type="ARBA" id="ARBA00023136"/>
    </source>
</evidence>
<feature type="transmembrane region" description="Helical" evidence="7">
    <location>
        <begin position="744"/>
        <end position="765"/>
    </location>
</feature>
<feature type="transmembrane region" description="Helical" evidence="7">
    <location>
        <begin position="681"/>
        <end position="701"/>
    </location>
</feature>
<protein>
    <recommendedName>
        <fullName evidence="8">SSD domain-containing protein</fullName>
    </recommendedName>
</protein>
<feature type="coiled-coil region" evidence="6">
    <location>
        <begin position="489"/>
        <end position="516"/>
    </location>
</feature>
<sequence length="991" mass="113650">MHTLFLRLYYFFRKQKAVGFLLLALFVVTGGYFATKIQLEEDVTKLIPTGEKQDVLRKVLDHTEFSDKLIIAISSEEKDPEALTQYANQLTDSLHSKIPEYFTKIQGKVPEEGILEVYDFVYQNLPLFLNERDYTEIEQRLTVDSIQNRLEKSYKNLVSPTGFVTKQFIFKDPLSITNLGLQKLRELQVDDNFQIYNNYLISKDEQHLLLFITPKYSSSETKNNEIFINELEQIVSGLNQNSKVTAQYFGGVLYAIANANQIKKDIQITLSIAFSILFILLIFFYRKFYVPLLLFIPSVFGALMAISILYITKSSVSAISLGIGAILLGISLDYALHILTHFRNNANVESLYKDVVKPILMSSFTTAIAFLCLLFLKSEALNDLGIFAAVSVTTASVFALILIPQFYRAPKDSKTIKSNWLDKIAAKRFYQNKILVGGVILLFIGGIFFFNSVKFNEDLSQLNYEPEHIKQAEENIKNISGKAANTTYVVSYGKDIEEALEQNNELYQELRLLKNENKVKSFSSIGGVVLSTQTQNKKIENWEDFWTQSKKEILKENLLEESAKLGFKEKSFTRFYEQLNKDFSGIFLDDYRNVNTLYLDDFINRSPGFATVTSTVNFDEVQPDVLKKLEKDKNIIAIDRKQMNQDFLGNLKNEFNRLILFSVLAVFFVLLLFYRRLLLSLLTLLPIAITWIIALGIMAIFSIQFNVLNIIISTFIFGLGLDYSIFITNACLKEYEIGKPALKTYQASILLSVLTTLLGIGALVFAKHPALQSVSIVSVIGVLTAMIVAFVLQTKIFQILFFNSKRNGKPAFSFISFFKRKGVKEKLYFQQKVLSNYRYKSVYKKAKKEFSSDRERFLVISRFIEPNEKVFLQNTYLGLLPVFLFLKNQNAHFTVFDPNEENLEISKNTFSANSENLQFQKEFPLEFNDISVLIIAKKPEATIAESLKDAIKKNADKVIILTSEYESRWLIDDNFEIAYRQNDILVLKRMD</sequence>
<dbReference type="Gene3D" id="1.20.1640.10">
    <property type="entry name" value="Multidrug efflux transporter AcrB transmembrane domain"/>
    <property type="match status" value="2"/>
</dbReference>
<dbReference type="InterPro" id="IPR050545">
    <property type="entry name" value="Mycobact_MmpL"/>
</dbReference>
<accession>A0A0Q9ZB65</accession>
<proteinExistence type="predicted"/>
<reference evidence="9" key="1">
    <citation type="submission" date="2015-10" db="EMBL/GenBank/DDBJ databases">
        <title>Draft genome sequence of Salegentibacter mishustinae KCTC 12263.</title>
        <authorList>
            <person name="Lin W."/>
            <person name="Zheng Q."/>
        </authorList>
    </citation>
    <scope>NUCLEOTIDE SEQUENCE [LARGE SCALE GENOMIC DNA]</scope>
    <source>
        <strain evidence="9">KCTC 12263</strain>
    </source>
</reference>
<evidence type="ECO:0000256" key="3">
    <source>
        <dbReference type="ARBA" id="ARBA00022692"/>
    </source>
</evidence>
<keyword evidence="3 7" id="KW-0812">Transmembrane</keyword>
<organism evidence="9 10">
    <name type="scientific">Salegentibacter mishustinae</name>
    <dbReference type="NCBI Taxonomy" id="270918"/>
    <lineage>
        <taxon>Bacteria</taxon>
        <taxon>Pseudomonadati</taxon>
        <taxon>Bacteroidota</taxon>
        <taxon>Flavobacteriia</taxon>
        <taxon>Flavobacteriales</taxon>
        <taxon>Flavobacteriaceae</taxon>
        <taxon>Salegentibacter</taxon>
    </lineage>
</organism>
<dbReference type="RefSeq" id="WP_057483128.1">
    <property type="nucleotide sequence ID" value="NZ_BMWR01000007.1"/>
</dbReference>
<feature type="transmembrane region" description="Helical" evidence="7">
    <location>
        <begin position="655"/>
        <end position="674"/>
    </location>
</feature>
<keyword evidence="6" id="KW-0175">Coiled coil</keyword>
<dbReference type="GO" id="GO:0005886">
    <property type="term" value="C:plasma membrane"/>
    <property type="evidence" value="ECO:0007669"/>
    <property type="project" value="UniProtKB-SubCell"/>
</dbReference>
<feature type="transmembrane region" description="Helical" evidence="7">
    <location>
        <begin position="384"/>
        <end position="407"/>
    </location>
</feature>
<keyword evidence="4 7" id="KW-1133">Transmembrane helix</keyword>
<dbReference type="InterPro" id="IPR000731">
    <property type="entry name" value="SSD"/>
</dbReference>
<dbReference type="PANTHER" id="PTHR33406:SF13">
    <property type="entry name" value="MEMBRANE PROTEIN YDFJ"/>
    <property type="match status" value="1"/>
</dbReference>
<keyword evidence="10" id="KW-1185">Reference proteome</keyword>
<evidence type="ECO:0000256" key="2">
    <source>
        <dbReference type="ARBA" id="ARBA00022475"/>
    </source>
</evidence>
<dbReference type="Pfam" id="PF03176">
    <property type="entry name" value="MMPL"/>
    <property type="match status" value="2"/>
</dbReference>
<dbReference type="Proteomes" id="UP000051643">
    <property type="component" value="Unassembled WGS sequence"/>
</dbReference>
<dbReference type="SUPFAM" id="SSF82866">
    <property type="entry name" value="Multidrug efflux transporter AcrB transmembrane domain"/>
    <property type="match status" value="2"/>
</dbReference>
<dbReference type="AlphaFoldDB" id="A0A0Q9ZB65"/>
<dbReference type="PROSITE" id="PS50156">
    <property type="entry name" value="SSD"/>
    <property type="match status" value="1"/>
</dbReference>
<dbReference type="OrthoDB" id="9803035at2"/>
<dbReference type="InterPro" id="IPR004869">
    <property type="entry name" value="MMPL_dom"/>
</dbReference>
<dbReference type="EMBL" id="LKTP01000037">
    <property type="protein sequence ID" value="KRG27234.1"/>
    <property type="molecule type" value="Genomic_DNA"/>
</dbReference>
<feature type="transmembrane region" description="Helical" evidence="7">
    <location>
        <begin position="771"/>
        <end position="792"/>
    </location>
</feature>
<evidence type="ECO:0000256" key="6">
    <source>
        <dbReference type="SAM" id="Coils"/>
    </source>
</evidence>
<feature type="transmembrane region" description="Helical" evidence="7">
    <location>
        <begin position="707"/>
        <end position="732"/>
    </location>
</feature>
<gene>
    <name evidence="9" type="ORF">APR42_12075</name>
</gene>
<evidence type="ECO:0000313" key="10">
    <source>
        <dbReference type="Proteomes" id="UP000051643"/>
    </source>
</evidence>
<feature type="transmembrane region" description="Helical" evidence="7">
    <location>
        <begin position="266"/>
        <end position="285"/>
    </location>
</feature>
<feature type="transmembrane region" description="Helical" evidence="7">
    <location>
        <begin position="318"/>
        <end position="339"/>
    </location>
</feature>
<comment type="subcellular location">
    <subcellularLocation>
        <location evidence="1">Cell membrane</location>
        <topology evidence="1">Multi-pass membrane protein</topology>
    </subcellularLocation>
</comment>
<feature type="transmembrane region" description="Helical" evidence="7">
    <location>
        <begin position="434"/>
        <end position="453"/>
    </location>
</feature>
<evidence type="ECO:0000256" key="7">
    <source>
        <dbReference type="SAM" id="Phobius"/>
    </source>
</evidence>
<keyword evidence="5 7" id="KW-0472">Membrane</keyword>
<feature type="domain" description="SSD" evidence="8">
    <location>
        <begin position="676"/>
        <end position="799"/>
    </location>
</feature>
<dbReference type="PANTHER" id="PTHR33406">
    <property type="entry name" value="MEMBRANE PROTEIN MJ1562-RELATED"/>
    <property type="match status" value="1"/>
</dbReference>
<evidence type="ECO:0000259" key="8">
    <source>
        <dbReference type="PROSITE" id="PS50156"/>
    </source>
</evidence>
<feature type="transmembrane region" description="Helical" evidence="7">
    <location>
        <begin position="359"/>
        <end position="378"/>
    </location>
</feature>